<dbReference type="InterPro" id="IPR054593">
    <property type="entry name" value="Beta-mannosidase-like_N2"/>
</dbReference>
<gene>
    <name evidence="8" type="primary">ebgA_1</name>
    <name evidence="8" type="ORF">SMSP2_01290</name>
</gene>
<dbReference type="Gene3D" id="3.20.20.80">
    <property type="entry name" value="Glycosidases"/>
    <property type="match status" value="1"/>
</dbReference>
<evidence type="ECO:0000259" key="7">
    <source>
        <dbReference type="Pfam" id="PF22666"/>
    </source>
</evidence>
<keyword evidence="3 8" id="KW-0326">Glycosidase</keyword>
<dbReference type="InterPro" id="IPR006102">
    <property type="entry name" value="Ig-like_GH2"/>
</dbReference>
<evidence type="ECO:0000256" key="1">
    <source>
        <dbReference type="ARBA" id="ARBA00007401"/>
    </source>
</evidence>
<dbReference type="GO" id="GO:0004565">
    <property type="term" value="F:beta-galactosidase activity"/>
    <property type="evidence" value="ECO:0007669"/>
    <property type="project" value="UniProtKB-EC"/>
</dbReference>
<dbReference type="EC" id="3.2.1.23" evidence="8"/>
<evidence type="ECO:0000256" key="3">
    <source>
        <dbReference type="ARBA" id="ARBA00023295"/>
    </source>
</evidence>
<reference evidence="9" key="1">
    <citation type="submission" date="2017-02" db="EMBL/GenBank/DDBJ databases">
        <title>Comparative genomics and description of representatives of a novel lineage of planctomycetes thriving in anoxic sediments.</title>
        <authorList>
            <person name="Spring S."/>
            <person name="Bunk B."/>
            <person name="Sproer C."/>
        </authorList>
    </citation>
    <scope>NUCLEOTIDE SEQUENCE [LARGE SCALE GENOMIC DNA]</scope>
    <source>
        <strain evidence="9">SM-Chi-D1</strain>
    </source>
</reference>
<evidence type="ECO:0000256" key="4">
    <source>
        <dbReference type="SAM" id="SignalP"/>
    </source>
</evidence>
<dbReference type="Pfam" id="PF00703">
    <property type="entry name" value="Glyco_hydro_2"/>
    <property type="match status" value="1"/>
</dbReference>
<dbReference type="Pfam" id="PF22666">
    <property type="entry name" value="Glyco_hydro_2_N2"/>
    <property type="match status" value="1"/>
</dbReference>
<keyword evidence="4" id="KW-0732">Signal</keyword>
<dbReference type="EMBL" id="CP019646">
    <property type="protein sequence ID" value="AQQ70926.1"/>
    <property type="molecule type" value="Genomic_DNA"/>
</dbReference>
<dbReference type="AlphaFoldDB" id="A0A1Q2MDZ7"/>
<dbReference type="RefSeq" id="WP_186804895.1">
    <property type="nucleotide sequence ID" value="NZ_CP019646.1"/>
</dbReference>
<dbReference type="InterPro" id="IPR006103">
    <property type="entry name" value="Glyco_hydro_2_cat"/>
</dbReference>
<dbReference type="Gene3D" id="2.60.120.260">
    <property type="entry name" value="Galactose-binding domain-like"/>
    <property type="match status" value="1"/>
</dbReference>
<feature type="chain" id="PRO_5013338072" evidence="4">
    <location>
        <begin position="28"/>
        <end position="1217"/>
    </location>
</feature>
<feature type="domain" description="Beta-mannosidase-like galactose-binding" evidence="7">
    <location>
        <begin position="160"/>
        <end position="233"/>
    </location>
</feature>
<keyword evidence="9" id="KW-1185">Reference proteome</keyword>
<dbReference type="KEGG" id="pbas:SMSP2_01290"/>
<organism evidence="8 9">
    <name type="scientific">Limihaloglobus sulfuriphilus</name>
    <dbReference type="NCBI Taxonomy" id="1851148"/>
    <lineage>
        <taxon>Bacteria</taxon>
        <taxon>Pseudomonadati</taxon>
        <taxon>Planctomycetota</taxon>
        <taxon>Phycisphaerae</taxon>
        <taxon>Sedimentisphaerales</taxon>
        <taxon>Sedimentisphaeraceae</taxon>
        <taxon>Limihaloglobus</taxon>
    </lineage>
</organism>
<dbReference type="SUPFAM" id="SSF49785">
    <property type="entry name" value="Galactose-binding domain-like"/>
    <property type="match status" value="2"/>
</dbReference>
<dbReference type="Gene3D" id="2.60.120.430">
    <property type="entry name" value="Galactose-binding lectin"/>
    <property type="match status" value="1"/>
</dbReference>
<sequence length="1217" mass="139146" precursor="true">MSTQRSLMLSIAAKVFCVCVAVNLLYAADEPDKFEAIAVAGIQKHQSRIEINEPQKLPQIELESKVGDASLPVIKHKKMDSREEFEAELSRLKQQYKPFLADNTPPFAANRSRLELKEFQFRMEDSLDRTDISRVFNGDGQWQQLTIPHYTGPLGWWRAYYRKEFVIPQDVLDKDVQILHFGAVSYECDVYLNGRMVGSHTGWFSPFEIDVTEFINRGGKNVLMVEIRNEPAAQHGQGGRKIFAATSPGWDDPYRGWHCDQSGGGIWQEVYIEGCPKIHISDIFVRPNIDQNYIDVTVEVYQPAAYMLENKQVRVAENIELRVSIYPKNFQGAAIENVIMPTEYPADSCYTEYMGRIKMDDYRLWELESPYLYSICAEISPKGKNGEKDLLVSQFGMRKFVIDTDGEPKGTLYLNNQEVILRGANHMGHLQREAMEGDHEQIIEDILIAKMANMNYWRLTQSPCQPIVYEYCDRLGIMTQTDLPLFELLSRSAFTEAIKQVGEMEKLVRNHPSNVMISYINETNIRHQDNRCYLNRDELEDFFKAATLVVHTYNPDRAVKPIDGDFAPPPPGLPDIHTYSLWYGSGWLPWGKWHRGYNIPGKPGWKWGTGEYGIEGLEAAETMFQYYPKDWLPENTTQPWNPDKIALAQTWRTHLQWYESQNNMQDWIEASQNHQGWAAKMMTRDLRRFKDSTSSAVHLLIDAWPAGWMKTLVDVNRIPKKSYFEYRSALKPLIVDIRMDRTRYFAGEPLDVEFWLCNDKKAELEKGTLIWEVWDGGKRIFAQSKTDVTIPSYDPQFCGYFGYAAPDVKERLSLRIKLAIASPAGDILDATEENVEVFPRIDHSEANQSIQAMIADGDGQGNAFKLASALGLDIKPFKKPYSQADIIFIENLQNIEDVKNDIVEYVRQGGKVVTLEQKENTIFTIDKSNLVFEEFPHKVGREFVSRNTGHKIANDFKPHDFGFWYNSQGDYIDYINTVYAIYNLDLQQPDFSEFAADAIMFNFGTEDAHIEKFNLSCGEVFDEGKGYGWDKNLSTSLRRRNKSDNLMLDTGITVAPGGAATFSVRLENGRYCVTPILGDAVYPNHFDIYAEGKFLDGQDLDAAAWFFKSYDVEVKDGKLDMTVGSVEYGGNVGNVINGLIIEKWSEKTSQRLAARQAASRSRTFSNVLETGYGSTRYAAVGELKIGKGSFFFCQLKTYFDVAVNPVYGEFWQKVIDY</sequence>
<evidence type="ECO:0000256" key="2">
    <source>
        <dbReference type="ARBA" id="ARBA00022801"/>
    </source>
</evidence>
<evidence type="ECO:0000313" key="9">
    <source>
        <dbReference type="Proteomes" id="UP000188181"/>
    </source>
</evidence>
<dbReference type="InterPro" id="IPR051913">
    <property type="entry name" value="GH2_Domain-Containing"/>
</dbReference>
<feature type="domain" description="Glycoside hydrolase family 2 catalytic" evidence="6">
    <location>
        <begin position="409"/>
        <end position="526"/>
    </location>
</feature>
<dbReference type="Pfam" id="PF02836">
    <property type="entry name" value="Glyco_hydro_2_C"/>
    <property type="match status" value="1"/>
</dbReference>
<dbReference type="Gene3D" id="2.60.40.10">
    <property type="entry name" value="Immunoglobulins"/>
    <property type="match status" value="1"/>
</dbReference>
<evidence type="ECO:0000313" key="8">
    <source>
        <dbReference type="EMBL" id="AQQ70926.1"/>
    </source>
</evidence>
<feature type="signal peptide" evidence="4">
    <location>
        <begin position="1"/>
        <end position="27"/>
    </location>
</feature>
<dbReference type="PANTHER" id="PTHR42732:SF1">
    <property type="entry name" value="BETA-MANNOSIDASE"/>
    <property type="match status" value="1"/>
</dbReference>
<keyword evidence="2 8" id="KW-0378">Hydrolase</keyword>
<evidence type="ECO:0000259" key="5">
    <source>
        <dbReference type="Pfam" id="PF00703"/>
    </source>
</evidence>
<dbReference type="STRING" id="1851148.SMSP2_01290"/>
<dbReference type="InterPro" id="IPR013783">
    <property type="entry name" value="Ig-like_fold"/>
</dbReference>
<name>A0A1Q2MDZ7_9BACT</name>
<dbReference type="SUPFAM" id="SSF51445">
    <property type="entry name" value="(Trans)glycosidases"/>
    <property type="match status" value="1"/>
</dbReference>
<protein>
    <submittedName>
        <fullName evidence="8">Evolved beta-galactosidase subunit alpha</fullName>
        <ecNumber evidence="8">3.2.1.23</ecNumber>
    </submittedName>
</protein>
<dbReference type="InterPro" id="IPR036156">
    <property type="entry name" value="Beta-gal/glucu_dom_sf"/>
</dbReference>
<dbReference type="InterPro" id="IPR017853">
    <property type="entry name" value="GH"/>
</dbReference>
<dbReference type="InterPro" id="IPR008979">
    <property type="entry name" value="Galactose-bd-like_sf"/>
</dbReference>
<dbReference type="Proteomes" id="UP000188181">
    <property type="component" value="Chromosome"/>
</dbReference>
<dbReference type="GO" id="GO:0005975">
    <property type="term" value="P:carbohydrate metabolic process"/>
    <property type="evidence" value="ECO:0007669"/>
    <property type="project" value="InterPro"/>
</dbReference>
<feature type="domain" description="Glycoside hydrolase family 2 immunoglobulin-like beta-sandwich" evidence="5">
    <location>
        <begin position="278"/>
        <end position="398"/>
    </location>
</feature>
<proteinExistence type="inferred from homology"/>
<accession>A0A1Q2MDZ7</accession>
<dbReference type="SUPFAM" id="SSF49303">
    <property type="entry name" value="beta-Galactosidase/glucuronidase domain"/>
    <property type="match status" value="1"/>
</dbReference>
<evidence type="ECO:0000259" key="6">
    <source>
        <dbReference type="Pfam" id="PF02836"/>
    </source>
</evidence>
<dbReference type="PANTHER" id="PTHR42732">
    <property type="entry name" value="BETA-GALACTOSIDASE"/>
    <property type="match status" value="1"/>
</dbReference>
<comment type="similarity">
    <text evidence="1">Belongs to the glycosyl hydrolase 2 family.</text>
</comment>